<proteinExistence type="predicted"/>
<gene>
    <name evidence="1" type="ORF">FBU59_005654</name>
</gene>
<evidence type="ECO:0000313" key="2">
    <source>
        <dbReference type="Proteomes" id="UP001150603"/>
    </source>
</evidence>
<name>A0ACC1J1Y6_9FUNG</name>
<sequence length="276" mass="29390">MSAHEQAREVRLAYLHTASRAAFNICPQMAAYFGDQFHTALGPTRVPDMISRQMCPYCGSVLVDSQSVSRVNISKINASQRNTKGRKRAGSVFKVKLNASAHTISTKMSKAERVKAIKDRRNCVVYACALCTSQIVFPGASTSQLAAAGLSNAQWKAEMKRRKALSTTEPTPEAAAVKLTTKVESAPKPSPASANAPPNAPAKAPAKAPATMAASKNPKHNTISSTPSASESQSKKRKKNKKSGLLAMVAANQKKADQKSSNSAPAFSLTDFLSDL</sequence>
<protein>
    <submittedName>
        <fullName evidence="1">Uncharacterized protein</fullName>
    </submittedName>
</protein>
<dbReference type="Proteomes" id="UP001150603">
    <property type="component" value="Unassembled WGS sequence"/>
</dbReference>
<organism evidence="1 2">
    <name type="scientific">Linderina macrospora</name>
    <dbReference type="NCBI Taxonomy" id="4868"/>
    <lineage>
        <taxon>Eukaryota</taxon>
        <taxon>Fungi</taxon>
        <taxon>Fungi incertae sedis</taxon>
        <taxon>Zoopagomycota</taxon>
        <taxon>Kickxellomycotina</taxon>
        <taxon>Kickxellomycetes</taxon>
        <taxon>Kickxellales</taxon>
        <taxon>Kickxellaceae</taxon>
        <taxon>Linderina</taxon>
    </lineage>
</organism>
<comment type="caution">
    <text evidence="1">The sequence shown here is derived from an EMBL/GenBank/DDBJ whole genome shotgun (WGS) entry which is preliminary data.</text>
</comment>
<dbReference type="EMBL" id="JANBPW010004590">
    <property type="protein sequence ID" value="KAJ1934575.1"/>
    <property type="molecule type" value="Genomic_DNA"/>
</dbReference>
<keyword evidence="2" id="KW-1185">Reference proteome</keyword>
<reference evidence="1" key="1">
    <citation type="submission" date="2022-07" db="EMBL/GenBank/DDBJ databases">
        <title>Phylogenomic reconstructions and comparative analyses of Kickxellomycotina fungi.</title>
        <authorList>
            <person name="Reynolds N.K."/>
            <person name="Stajich J.E."/>
            <person name="Barry K."/>
            <person name="Grigoriev I.V."/>
            <person name="Crous P."/>
            <person name="Smith M.E."/>
        </authorList>
    </citation>
    <scope>NUCLEOTIDE SEQUENCE</scope>
    <source>
        <strain evidence="1">NRRL 5244</strain>
    </source>
</reference>
<accession>A0ACC1J1Y6</accession>
<evidence type="ECO:0000313" key="1">
    <source>
        <dbReference type="EMBL" id="KAJ1934575.1"/>
    </source>
</evidence>